<feature type="coiled-coil region" evidence="1">
    <location>
        <begin position="131"/>
        <end position="187"/>
    </location>
</feature>
<sequence length="393" mass="43417">MKKQIASIALASALIFSGVSQVFAETPGTQTTVESNTDTQVSTDSTTTPTQSTTTDSTTVNTTDTTLQVDAGLTPEDFTYFLDKLFENIQLTFTFDPEAKAQIYAEISAERLAELKALNPETQSKFVNELLASYEEALTKAGEQVEEAKAEGTEIAEETTNVMDQVATEGEATVDEVADQLEDEQKEALEETITNVKITAAVVRDIDPKVVQSLRDQGIGYGKIALTVSISNLSGKSVEEVTELLKKNGIGKVAKELGIHPGKLKNAKLTISIENNEDKSTTDSNEEANVENQTRETVQTQDDNQDNQEQSVTQAISAKTPVKEKVVNHIKREVQTEVKEKAQENAEVKVEENKNEKKNDKKEEVKEKIEEKVKEKKEKREHDDEENEVDQSL</sequence>
<evidence type="ECO:0000256" key="2">
    <source>
        <dbReference type="SAM" id="MobiDB-lite"/>
    </source>
</evidence>
<feature type="region of interest" description="Disordered" evidence="2">
    <location>
        <begin position="275"/>
        <end position="321"/>
    </location>
</feature>
<dbReference type="AlphaFoldDB" id="A0A4R3K6K9"/>
<protein>
    <recommendedName>
        <fullName evidence="4">DUF5667 domain-containing protein</fullName>
    </recommendedName>
</protein>
<feature type="compositionally biased region" description="Low complexity" evidence="2">
    <location>
        <begin position="296"/>
        <end position="310"/>
    </location>
</feature>
<keyword evidence="6" id="KW-1185">Reference proteome</keyword>
<keyword evidence="1" id="KW-0175">Coiled coil</keyword>
<dbReference type="InterPro" id="IPR043725">
    <property type="entry name" value="DUF5667"/>
</dbReference>
<evidence type="ECO:0000313" key="5">
    <source>
        <dbReference type="EMBL" id="TCS78459.1"/>
    </source>
</evidence>
<proteinExistence type="predicted"/>
<evidence type="ECO:0000259" key="4">
    <source>
        <dbReference type="Pfam" id="PF18915"/>
    </source>
</evidence>
<feature type="domain" description="DUF5667" evidence="4">
    <location>
        <begin position="72"/>
        <end position="167"/>
    </location>
</feature>
<feature type="compositionally biased region" description="Acidic residues" evidence="2">
    <location>
        <begin position="383"/>
        <end position="393"/>
    </location>
</feature>
<dbReference type="OrthoDB" id="1949817at2"/>
<evidence type="ECO:0000256" key="1">
    <source>
        <dbReference type="SAM" id="Coils"/>
    </source>
</evidence>
<comment type="caution">
    <text evidence="5">The sequence shown here is derived from an EMBL/GenBank/DDBJ whole genome shotgun (WGS) entry which is preliminary data.</text>
</comment>
<dbReference type="EMBL" id="SMAB01000027">
    <property type="protein sequence ID" value="TCS78459.1"/>
    <property type="molecule type" value="Genomic_DNA"/>
</dbReference>
<feature type="region of interest" description="Disordered" evidence="2">
    <location>
        <begin position="334"/>
        <end position="393"/>
    </location>
</feature>
<evidence type="ECO:0000313" key="6">
    <source>
        <dbReference type="Proteomes" id="UP000295788"/>
    </source>
</evidence>
<keyword evidence="3" id="KW-0732">Signal</keyword>
<feature type="chain" id="PRO_5020343966" description="DUF5667 domain-containing protein" evidence="3">
    <location>
        <begin position="25"/>
        <end position="393"/>
    </location>
</feature>
<feature type="compositionally biased region" description="Low complexity" evidence="2">
    <location>
        <begin position="35"/>
        <end position="59"/>
    </location>
</feature>
<organism evidence="5 6">
    <name type="scientific">Tepidibacillus fermentans</name>
    <dbReference type="NCBI Taxonomy" id="1281767"/>
    <lineage>
        <taxon>Bacteria</taxon>
        <taxon>Bacillati</taxon>
        <taxon>Bacillota</taxon>
        <taxon>Bacilli</taxon>
        <taxon>Bacillales</taxon>
        <taxon>Bacillaceae</taxon>
        <taxon>Tepidibacillus</taxon>
    </lineage>
</organism>
<feature type="compositionally biased region" description="Basic and acidic residues" evidence="2">
    <location>
        <begin position="334"/>
        <end position="382"/>
    </location>
</feature>
<dbReference type="Proteomes" id="UP000295788">
    <property type="component" value="Unassembled WGS sequence"/>
</dbReference>
<feature type="signal peptide" evidence="3">
    <location>
        <begin position="1"/>
        <end position="24"/>
    </location>
</feature>
<feature type="region of interest" description="Disordered" evidence="2">
    <location>
        <begin position="29"/>
        <end position="59"/>
    </location>
</feature>
<evidence type="ECO:0000256" key="3">
    <source>
        <dbReference type="SAM" id="SignalP"/>
    </source>
</evidence>
<accession>A0A4R3K6K9</accession>
<dbReference type="Pfam" id="PF18915">
    <property type="entry name" value="DUF5667"/>
    <property type="match status" value="1"/>
</dbReference>
<name>A0A4R3K6K9_9BACI</name>
<reference evidence="5 6" key="1">
    <citation type="submission" date="2019-03" db="EMBL/GenBank/DDBJ databases">
        <title>Genomic Encyclopedia of Type Strains, Phase IV (KMG-IV): sequencing the most valuable type-strain genomes for metagenomic binning, comparative biology and taxonomic classification.</title>
        <authorList>
            <person name="Goeker M."/>
        </authorList>
    </citation>
    <scope>NUCLEOTIDE SEQUENCE [LARGE SCALE GENOMIC DNA]</scope>
    <source>
        <strain evidence="5 6">DSM 23802</strain>
    </source>
</reference>
<gene>
    <name evidence="5" type="ORF">EDD72_1273</name>
</gene>
<dbReference type="RefSeq" id="WP_132770550.1">
    <property type="nucleotide sequence ID" value="NZ_SMAB01000027.1"/>
</dbReference>